<proteinExistence type="predicted"/>
<dbReference type="SUPFAM" id="SSF56281">
    <property type="entry name" value="Metallo-hydrolase/oxidoreductase"/>
    <property type="match status" value="1"/>
</dbReference>
<dbReference type="InterPro" id="IPR050662">
    <property type="entry name" value="Sec-metab_biosynth-thioest"/>
</dbReference>
<dbReference type="InterPro" id="IPR001279">
    <property type="entry name" value="Metallo-B-lactamas"/>
</dbReference>
<reference evidence="2 3" key="1">
    <citation type="submission" date="2016-11" db="EMBL/GenBank/DDBJ databases">
        <authorList>
            <person name="Jaros S."/>
            <person name="Januszkiewicz K."/>
            <person name="Wedrychowicz H."/>
        </authorList>
    </citation>
    <scope>NUCLEOTIDE SEQUENCE [LARGE SCALE GENOMIC DNA]</scope>
    <source>
        <strain evidence="2 3">DSM 14214</strain>
    </source>
</reference>
<dbReference type="Proteomes" id="UP000183975">
    <property type="component" value="Unassembled WGS sequence"/>
</dbReference>
<dbReference type="InterPro" id="IPR036866">
    <property type="entry name" value="RibonucZ/Hydroxyglut_hydro"/>
</dbReference>
<sequence>MLTKIYENPAVYRVDVPLPDNPLKNLNCYVIQDSGETLIIDTGFNRKECLDALLEGLAELDADWEKTNLFLTHLHADHTGLAPTLMKDKPGKMYMSRVDYAVLEGLMVGEVWKVSDANFIAEGFTQEQINILHSGNPARGFEPECFFDVEELEDGDVITVGKWKFQCILVPGHTPGQMLLYQREEQLLFTADHILFDITPNITCWVGTADSLGNYLDSLVKTRDIPIRTALPAHRKNDMNVYERMDEIVEHHLKRMKETVDAIQQFPGSHATKIAACLRWSMRGKTWEEFPLSQRWFAVGETIAHLDYLVCRGYAERKVVDGKNAYWLTMDGALCKSKLDCIWKNYRAK</sequence>
<dbReference type="RefSeq" id="WP_072853112.1">
    <property type="nucleotide sequence ID" value="NZ_FRAH01000074.1"/>
</dbReference>
<dbReference type="PANTHER" id="PTHR23131:SF4">
    <property type="entry name" value="METALLO-BETA-LACTAMASE SUPERFAMILY POTEIN"/>
    <property type="match status" value="1"/>
</dbReference>
<dbReference type="Gene3D" id="3.60.15.10">
    <property type="entry name" value="Ribonuclease Z/Hydroxyacylglutathione hydrolase-like"/>
    <property type="match status" value="1"/>
</dbReference>
<keyword evidence="3" id="KW-1185">Reference proteome</keyword>
<gene>
    <name evidence="2" type="ORF">SAMN02745138_02991</name>
</gene>
<dbReference type="EMBL" id="FRAH01000074">
    <property type="protein sequence ID" value="SHL17059.1"/>
    <property type="molecule type" value="Genomic_DNA"/>
</dbReference>
<dbReference type="Pfam" id="PF00753">
    <property type="entry name" value="Lactamase_B"/>
    <property type="match status" value="1"/>
</dbReference>
<dbReference type="InterPro" id="IPR036388">
    <property type="entry name" value="WH-like_DNA-bd_sf"/>
</dbReference>
<accession>A0A1M6YGE4</accession>
<evidence type="ECO:0000313" key="2">
    <source>
        <dbReference type="EMBL" id="SHL17059.1"/>
    </source>
</evidence>
<evidence type="ECO:0000313" key="3">
    <source>
        <dbReference type="Proteomes" id="UP000183975"/>
    </source>
</evidence>
<evidence type="ECO:0000259" key="1">
    <source>
        <dbReference type="SMART" id="SM00849"/>
    </source>
</evidence>
<dbReference type="GeneID" id="78177678"/>
<dbReference type="SMART" id="SM00849">
    <property type="entry name" value="Lactamase_B"/>
    <property type="match status" value="1"/>
</dbReference>
<protein>
    <submittedName>
        <fullName evidence="2">Glyoxylase, beta-lactamase superfamily II</fullName>
    </submittedName>
</protein>
<dbReference type="Gene3D" id="1.10.10.10">
    <property type="entry name" value="Winged helix-like DNA-binding domain superfamily/Winged helix DNA-binding domain"/>
    <property type="match status" value="1"/>
</dbReference>
<dbReference type="OrthoDB" id="367237at2"/>
<dbReference type="PANTHER" id="PTHR23131">
    <property type="entry name" value="ENDORIBONUCLEASE LACTB2"/>
    <property type="match status" value="1"/>
</dbReference>
<organism evidence="2 3">
    <name type="scientific">Anaerotignum lactatifermentans DSM 14214</name>
    <dbReference type="NCBI Taxonomy" id="1121323"/>
    <lineage>
        <taxon>Bacteria</taxon>
        <taxon>Bacillati</taxon>
        <taxon>Bacillota</taxon>
        <taxon>Clostridia</taxon>
        <taxon>Lachnospirales</taxon>
        <taxon>Anaerotignaceae</taxon>
        <taxon>Anaerotignum</taxon>
    </lineage>
</organism>
<name>A0A1M6YGE4_9FIRM</name>
<feature type="domain" description="Metallo-beta-lactamase" evidence="1">
    <location>
        <begin position="25"/>
        <end position="234"/>
    </location>
</feature>
<dbReference type="AlphaFoldDB" id="A0A1M6YGE4"/>